<reference evidence="1 2" key="1">
    <citation type="journal article" date="2014" name="Nat. Genet.">
        <title>Genome and transcriptome of the porcine whipworm Trichuris suis.</title>
        <authorList>
            <person name="Jex A.R."/>
            <person name="Nejsum P."/>
            <person name="Schwarz E.M."/>
            <person name="Hu L."/>
            <person name="Young N.D."/>
            <person name="Hall R.S."/>
            <person name="Korhonen P.K."/>
            <person name="Liao S."/>
            <person name="Thamsborg S."/>
            <person name="Xia J."/>
            <person name="Xu P."/>
            <person name="Wang S."/>
            <person name="Scheerlinck J.P."/>
            <person name="Hofmann A."/>
            <person name="Sternberg P.W."/>
            <person name="Wang J."/>
            <person name="Gasser R.B."/>
        </authorList>
    </citation>
    <scope>NUCLEOTIDE SEQUENCE [LARGE SCALE GENOMIC DNA]</scope>
    <source>
        <strain evidence="1">DCEP-RM93M</strain>
    </source>
</reference>
<organism evidence="1 2">
    <name type="scientific">Trichuris suis</name>
    <name type="common">pig whipworm</name>
    <dbReference type="NCBI Taxonomy" id="68888"/>
    <lineage>
        <taxon>Eukaryota</taxon>
        <taxon>Metazoa</taxon>
        <taxon>Ecdysozoa</taxon>
        <taxon>Nematoda</taxon>
        <taxon>Enoplea</taxon>
        <taxon>Dorylaimia</taxon>
        <taxon>Trichinellida</taxon>
        <taxon>Trichuridae</taxon>
        <taxon>Trichuris</taxon>
    </lineage>
</organism>
<dbReference type="EMBL" id="KL363194">
    <property type="protein sequence ID" value="KFD56317.1"/>
    <property type="molecule type" value="Genomic_DNA"/>
</dbReference>
<accession>A0A085MGH1</accession>
<dbReference type="AlphaFoldDB" id="A0A085MGH1"/>
<evidence type="ECO:0000313" key="1">
    <source>
        <dbReference type="EMBL" id="KFD56317.1"/>
    </source>
</evidence>
<sequence>MVVLDVRGIARPSWIVLLGRGLPVDRQQLQHSAETAIITPGLVSGEILTLPDGRDDSRFGGFLGTPTTPRFLEISEIAFPLPGHTHVSSSAEQLSSDPRSISERLSPSDYRLRKWQTPFLDPFQGYLFNSC</sequence>
<gene>
    <name evidence="1" type="ORF">M513_02772</name>
</gene>
<protein>
    <submittedName>
        <fullName evidence="1">Uncharacterized protein</fullName>
    </submittedName>
</protein>
<keyword evidence="2" id="KW-1185">Reference proteome</keyword>
<proteinExistence type="predicted"/>
<name>A0A085MGH1_9BILA</name>
<dbReference type="Proteomes" id="UP000030764">
    <property type="component" value="Unassembled WGS sequence"/>
</dbReference>
<evidence type="ECO:0000313" key="2">
    <source>
        <dbReference type="Proteomes" id="UP000030764"/>
    </source>
</evidence>